<evidence type="ECO:0000313" key="2">
    <source>
        <dbReference type="EMBL" id="ACU53147.1"/>
    </source>
</evidence>
<dbReference type="RefSeq" id="WP_015797652.1">
    <property type="nucleotide sequence ID" value="NC_013124.1"/>
</dbReference>
<gene>
    <name evidence="2" type="ordered locus">Afer_0178</name>
</gene>
<reference evidence="2 3" key="1">
    <citation type="journal article" date="2009" name="Stand. Genomic Sci.">
        <title>Complete genome sequence of Acidimicrobium ferrooxidans type strain (ICP).</title>
        <authorList>
            <person name="Clum A."/>
            <person name="Nolan M."/>
            <person name="Lang E."/>
            <person name="Glavina Del Rio T."/>
            <person name="Tice H."/>
            <person name="Copeland A."/>
            <person name="Cheng J.F."/>
            <person name="Lucas S."/>
            <person name="Chen F."/>
            <person name="Bruce D."/>
            <person name="Goodwin L."/>
            <person name="Pitluck S."/>
            <person name="Ivanova N."/>
            <person name="Mavrommatis K."/>
            <person name="Mikhailova N."/>
            <person name="Pati A."/>
            <person name="Chen A."/>
            <person name="Palaniappan K."/>
            <person name="Goker M."/>
            <person name="Spring S."/>
            <person name="Land M."/>
            <person name="Hauser L."/>
            <person name="Chang Y.J."/>
            <person name="Jeffries C.C."/>
            <person name="Chain P."/>
            <person name="Bristow J."/>
            <person name="Eisen J.A."/>
            <person name="Markowitz V."/>
            <person name="Hugenholtz P."/>
            <person name="Kyrpides N.C."/>
            <person name="Klenk H.P."/>
            <person name="Lapidus A."/>
        </authorList>
    </citation>
    <scope>NUCLEOTIDE SEQUENCE [LARGE SCALE GENOMIC DNA]</scope>
    <source>
        <strain evidence="3">DSM 10331 / JCM 15462 / NBRC 103882 / ICP</strain>
    </source>
</reference>
<protein>
    <submittedName>
        <fullName evidence="2">Uncharacterized protein</fullName>
    </submittedName>
</protein>
<proteinExistence type="predicted"/>
<dbReference type="HOGENOM" id="CLU_2839696_0_0_11"/>
<accession>C7M249</accession>
<organism evidence="2 3">
    <name type="scientific">Acidimicrobium ferrooxidans (strain DSM 10331 / JCM 15462 / NBRC 103882 / ICP)</name>
    <dbReference type="NCBI Taxonomy" id="525909"/>
    <lineage>
        <taxon>Bacteria</taxon>
        <taxon>Bacillati</taxon>
        <taxon>Actinomycetota</taxon>
        <taxon>Acidimicrobiia</taxon>
        <taxon>Acidimicrobiales</taxon>
        <taxon>Acidimicrobiaceae</taxon>
        <taxon>Acidimicrobium</taxon>
    </lineage>
</organism>
<dbReference type="STRING" id="525909.Afer_0178"/>
<dbReference type="AlphaFoldDB" id="C7M249"/>
<sequence length="65" mass="7101">MEREASCDPVVLASLLAQVDTLEAEVEAFLEVLHAEIEPTRTLPDPRQRVSEGASETRPERAGLA</sequence>
<dbReference type="KEGG" id="afo:Afer_0178"/>
<name>C7M249_ACIFD</name>
<evidence type="ECO:0000313" key="3">
    <source>
        <dbReference type="Proteomes" id="UP000000771"/>
    </source>
</evidence>
<evidence type="ECO:0000256" key="1">
    <source>
        <dbReference type="SAM" id="MobiDB-lite"/>
    </source>
</evidence>
<feature type="region of interest" description="Disordered" evidence="1">
    <location>
        <begin position="40"/>
        <end position="65"/>
    </location>
</feature>
<keyword evidence="3" id="KW-1185">Reference proteome</keyword>
<dbReference type="EMBL" id="CP001631">
    <property type="protein sequence ID" value="ACU53147.1"/>
    <property type="molecule type" value="Genomic_DNA"/>
</dbReference>
<dbReference type="Proteomes" id="UP000000771">
    <property type="component" value="Chromosome"/>
</dbReference>